<gene>
    <name evidence="18" type="primary">mrdA</name>
    <name evidence="18" type="ORF">HMI49_05015</name>
</gene>
<dbReference type="GO" id="GO:0071972">
    <property type="term" value="F:peptidoglycan L,D-transpeptidase activity"/>
    <property type="evidence" value="ECO:0007669"/>
    <property type="project" value="TreeGrafter"/>
</dbReference>
<dbReference type="GO" id="GO:0071555">
    <property type="term" value="P:cell wall organization"/>
    <property type="evidence" value="ECO:0007669"/>
    <property type="project" value="UniProtKB-KW"/>
</dbReference>
<keyword evidence="5 18" id="KW-0121">Carboxypeptidase</keyword>
<dbReference type="EMBL" id="JABFJV010000016">
    <property type="protein sequence ID" value="NOK32557.1"/>
    <property type="molecule type" value="Genomic_DNA"/>
</dbReference>
<evidence type="ECO:0000256" key="15">
    <source>
        <dbReference type="SAM" id="Phobius"/>
    </source>
</evidence>
<dbReference type="OrthoDB" id="9766847at2"/>
<dbReference type="InterPro" id="IPR012338">
    <property type="entry name" value="Beta-lactam/transpept-like"/>
</dbReference>
<evidence type="ECO:0000256" key="3">
    <source>
        <dbReference type="ARBA" id="ARBA00022475"/>
    </source>
</evidence>
<dbReference type="Pfam" id="PF03717">
    <property type="entry name" value="PBP_dimer"/>
    <property type="match status" value="1"/>
</dbReference>
<evidence type="ECO:0000256" key="10">
    <source>
        <dbReference type="ARBA" id="ARBA00022984"/>
    </source>
</evidence>
<dbReference type="Gene3D" id="3.30.1390.30">
    <property type="entry name" value="Penicillin-binding protein 2a, domain 3"/>
    <property type="match status" value="1"/>
</dbReference>
<keyword evidence="9" id="KW-0133">Cell shape</keyword>
<name>A0A3A8ICA7_9BACT</name>
<evidence type="ECO:0000256" key="1">
    <source>
        <dbReference type="ARBA" id="ARBA00004167"/>
    </source>
</evidence>
<evidence type="ECO:0000313" key="18">
    <source>
        <dbReference type="EMBL" id="NOK32557.1"/>
    </source>
</evidence>
<dbReference type="SUPFAM" id="SSF56601">
    <property type="entry name" value="beta-lactamase/transpeptidase-like"/>
    <property type="match status" value="1"/>
</dbReference>
<sequence length="686" mass="74590">MTPPTIGNTTPGRDLKRRFLWLGLAMSLGMVALAIQLYRLQLIRHEEYAAKSVANFVKEVRLRADRGVIKDARGTILVDSRPSFDAFVTPAFCTDCFEQVIPRLAELLQWDADQRKKIEDLVRMSRRNAPFQPVPVRVDLTRDEYDRLNARRDILDGVEVVPVPHRNYRADTVLSHVLGYMNEITQEELERLNGDGAKYALGDYIGRRGLERYFESKLRGQDGVRKEVVNARGQTIEELNDKLGENAVIPPTAGSNLVLSIDMRLQEEAERSFPGVTGAVVAIDVNTGFIKALVSRPGFDPNLLTGRVTPTQMATLARDPLHPMINRVAAEHYSPGSTFKVVTQLAAFKSGVFRPETVVNCSGGYRLGARVWRCHKDSGHGPLDGKGAMKASCDSWFYKVADTIGLDPIAEMGKSLGLGRPTGIGVVAEVPGIMPSSAYHDKASPGGYTKGMALNSAIGQGDDNVTPLQLALVYAAVANGGKLYKPQMVQRLENLDGQVMEEFKPEVVSKVDINPAHLRAIVEGLEAVAQEPGGTAYRARQKSGLPADMLVAAKTGTAQVARIGTVRLKTHQMSYFERDHAWFAGFAPADKPELAVVVLNEHGGHGGVDAAPTALAVMKKYFELKAQDATSPPPRANQPYTPSLPPAPSLDEAALTRTVVAPPRENLPGEPIQPPSETGDDSATAD</sequence>
<dbReference type="NCBIfam" id="TIGR03423">
    <property type="entry name" value="pbp2_mrdA"/>
    <property type="match status" value="1"/>
</dbReference>
<dbReference type="Gene3D" id="3.90.1310.10">
    <property type="entry name" value="Penicillin-binding protein 2a (Domain 2)"/>
    <property type="match status" value="1"/>
</dbReference>
<evidence type="ECO:0000256" key="2">
    <source>
        <dbReference type="ARBA" id="ARBA00004236"/>
    </source>
</evidence>
<feature type="domain" description="Penicillin-binding protein dimerisation" evidence="17">
    <location>
        <begin position="63"/>
        <end position="239"/>
    </location>
</feature>
<dbReference type="EC" id="3.4.16.4" evidence="18"/>
<dbReference type="GO" id="GO:0009252">
    <property type="term" value="P:peptidoglycan biosynthetic process"/>
    <property type="evidence" value="ECO:0007669"/>
    <property type="project" value="UniProtKB-KW"/>
</dbReference>
<keyword evidence="7 15" id="KW-0812">Transmembrane</keyword>
<accession>A0A3A8ICA7</accession>
<dbReference type="InterPro" id="IPR005311">
    <property type="entry name" value="PBP_dimer"/>
</dbReference>
<dbReference type="Gene3D" id="3.40.710.10">
    <property type="entry name" value="DD-peptidase/beta-lactamase superfamily"/>
    <property type="match status" value="1"/>
</dbReference>
<keyword evidence="19" id="KW-1185">Reference proteome</keyword>
<dbReference type="RefSeq" id="WP_120526780.1">
    <property type="nucleotide sequence ID" value="NZ_JABFJV010000016.1"/>
</dbReference>
<dbReference type="InterPro" id="IPR001460">
    <property type="entry name" value="PCN-bd_Tpept"/>
</dbReference>
<dbReference type="PANTHER" id="PTHR30627:SF2">
    <property type="entry name" value="PEPTIDOGLYCAN D,D-TRANSPEPTIDASE MRDA"/>
    <property type="match status" value="1"/>
</dbReference>
<dbReference type="SUPFAM" id="SSF56519">
    <property type="entry name" value="Penicillin binding protein dimerisation domain"/>
    <property type="match status" value="1"/>
</dbReference>
<evidence type="ECO:0000256" key="8">
    <source>
        <dbReference type="ARBA" id="ARBA00022801"/>
    </source>
</evidence>
<evidence type="ECO:0000256" key="4">
    <source>
        <dbReference type="ARBA" id="ARBA00022519"/>
    </source>
</evidence>
<feature type="transmembrane region" description="Helical" evidence="15">
    <location>
        <begin position="19"/>
        <end position="38"/>
    </location>
</feature>
<dbReference type="GO" id="GO:0008360">
    <property type="term" value="P:regulation of cell shape"/>
    <property type="evidence" value="ECO:0007669"/>
    <property type="project" value="UniProtKB-KW"/>
</dbReference>
<organism evidence="18 19">
    <name type="scientific">Corallococcus exercitus</name>
    <dbReference type="NCBI Taxonomy" id="2316736"/>
    <lineage>
        <taxon>Bacteria</taxon>
        <taxon>Pseudomonadati</taxon>
        <taxon>Myxococcota</taxon>
        <taxon>Myxococcia</taxon>
        <taxon>Myxococcales</taxon>
        <taxon>Cystobacterineae</taxon>
        <taxon>Myxococcaceae</taxon>
        <taxon>Corallococcus</taxon>
    </lineage>
</organism>
<dbReference type="Proteomes" id="UP000563426">
    <property type="component" value="Unassembled WGS sequence"/>
</dbReference>
<evidence type="ECO:0000256" key="5">
    <source>
        <dbReference type="ARBA" id="ARBA00022645"/>
    </source>
</evidence>
<reference evidence="18 19" key="1">
    <citation type="submission" date="2020-05" db="EMBL/GenBank/DDBJ databases">
        <authorList>
            <person name="Whitworth D."/>
        </authorList>
    </citation>
    <scope>NUCLEOTIDE SEQUENCE [LARGE SCALE GENOMIC DNA]</scope>
    <source>
        <strain evidence="18 19">AB043B</strain>
    </source>
</reference>
<comment type="subcellular location">
    <subcellularLocation>
        <location evidence="2">Cell membrane</location>
    </subcellularLocation>
    <subcellularLocation>
        <location evidence="1">Membrane</location>
        <topology evidence="1">Single-pass membrane protein</topology>
    </subcellularLocation>
</comment>
<dbReference type="AlphaFoldDB" id="A0A3A8ICA7"/>
<evidence type="ECO:0000256" key="6">
    <source>
        <dbReference type="ARBA" id="ARBA00022670"/>
    </source>
</evidence>
<evidence type="ECO:0000259" key="17">
    <source>
        <dbReference type="Pfam" id="PF03717"/>
    </source>
</evidence>
<evidence type="ECO:0000256" key="12">
    <source>
        <dbReference type="ARBA" id="ARBA00023136"/>
    </source>
</evidence>
<keyword evidence="12 15" id="KW-0472">Membrane</keyword>
<evidence type="ECO:0000256" key="9">
    <source>
        <dbReference type="ARBA" id="ARBA00022960"/>
    </source>
</evidence>
<evidence type="ECO:0000256" key="13">
    <source>
        <dbReference type="ARBA" id="ARBA00023316"/>
    </source>
</evidence>
<keyword evidence="10" id="KW-0573">Peptidoglycan synthesis</keyword>
<dbReference type="GO" id="GO:0005886">
    <property type="term" value="C:plasma membrane"/>
    <property type="evidence" value="ECO:0007669"/>
    <property type="project" value="UniProtKB-SubCell"/>
</dbReference>
<comment type="caution">
    <text evidence="18">The sequence shown here is derived from an EMBL/GenBank/DDBJ whole genome shotgun (WGS) entry which is preliminary data.</text>
</comment>
<dbReference type="Pfam" id="PF00905">
    <property type="entry name" value="Transpeptidase"/>
    <property type="match status" value="1"/>
</dbReference>
<keyword evidence="13" id="KW-0961">Cell wall biogenesis/degradation</keyword>
<keyword evidence="8 18" id="KW-0378">Hydrolase</keyword>
<keyword evidence="11 15" id="KW-1133">Transmembrane helix</keyword>
<dbReference type="InterPro" id="IPR050515">
    <property type="entry name" value="Beta-lactam/transpept"/>
</dbReference>
<evidence type="ECO:0000256" key="14">
    <source>
        <dbReference type="SAM" id="MobiDB-lite"/>
    </source>
</evidence>
<feature type="region of interest" description="Disordered" evidence="14">
    <location>
        <begin position="628"/>
        <end position="686"/>
    </location>
</feature>
<keyword evidence="3" id="KW-1003">Cell membrane</keyword>
<protein>
    <submittedName>
        <fullName evidence="18">Penicillin-binding protein 2</fullName>
        <ecNumber evidence="18">3.4.16.4</ecNumber>
    </submittedName>
</protein>
<feature type="compositionally biased region" description="Pro residues" evidence="14">
    <location>
        <begin position="631"/>
        <end position="648"/>
    </location>
</feature>
<evidence type="ECO:0000313" key="19">
    <source>
        <dbReference type="Proteomes" id="UP000563426"/>
    </source>
</evidence>
<dbReference type="GO" id="GO:0009002">
    <property type="term" value="F:serine-type D-Ala-D-Ala carboxypeptidase activity"/>
    <property type="evidence" value="ECO:0007669"/>
    <property type="project" value="UniProtKB-EC"/>
</dbReference>
<keyword evidence="4" id="KW-0997">Cell inner membrane</keyword>
<dbReference type="GO" id="GO:0008658">
    <property type="term" value="F:penicillin binding"/>
    <property type="evidence" value="ECO:0007669"/>
    <property type="project" value="InterPro"/>
</dbReference>
<proteinExistence type="predicted"/>
<evidence type="ECO:0000259" key="16">
    <source>
        <dbReference type="Pfam" id="PF00905"/>
    </source>
</evidence>
<dbReference type="InterPro" id="IPR036138">
    <property type="entry name" value="PBP_dimer_sf"/>
</dbReference>
<keyword evidence="6" id="KW-0645">Protease</keyword>
<dbReference type="GO" id="GO:0006508">
    <property type="term" value="P:proteolysis"/>
    <property type="evidence" value="ECO:0007669"/>
    <property type="project" value="UniProtKB-KW"/>
</dbReference>
<dbReference type="PANTHER" id="PTHR30627">
    <property type="entry name" value="PEPTIDOGLYCAN D,D-TRANSPEPTIDASE"/>
    <property type="match status" value="1"/>
</dbReference>
<evidence type="ECO:0000256" key="7">
    <source>
        <dbReference type="ARBA" id="ARBA00022692"/>
    </source>
</evidence>
<feature type="domain" description="Penicillin-binding protein transpeptidase" evidence="16">
    <location>
        <begin position="278"/>
        <end position="619"/>
    </location>
</feature>
<dbReference type="InterPro" id="IPR017790">
    <property type="entry name" value="Penicillin-binding_protein_2"/>
</dbReference>
<evidence type="ECO:0000256" key="11">
    <source>
        <dbReference type="ARBA" id="ARBA00022989"/>
    </source>
</evidence>